<evidence type="ECO:0000313" key="3">
    <source>
        <dbReference type="Proteomes" id="UP001497497"/>
    </source>
</evidence>
<dbReference type="Proteomes" id="UP001497497">
    <property type="component" value="Unassembled WGS sequence"/>
</dbReference>
<dbReference type="GO" id="GO:0030286">
    <property type="term" value="C:dynein complex"/>
    <property type="evidence" value="ECO:0007669"/>
    <property type="project" value="InterPro"/>
</dbReference>
<dbReference type="GO" id="GO:0051959">
    <property type="term" value="F:dynein light intermediate chain binding"/>
    <property type="evidence" value="ECO:0007669"/>
    <property type="project" value="InterPro"/>
</dbReference>
<dbReference type="Gene3D" id="1.10.287.2620">
    <property type="match status" value="1"/>
</dbReference>
<keyword evidence="3" id="KW-1185">Reference proteome</keyword>
<accession>A0AAV2HQB4</accession>
<dbReference type="GO" id="GO:0007018">
    <property type="term" value="P:microtubule-based movement"/>
    <property type="evidence" value="ECO:0007669"/>
    <property type="project" value="InterPro"/>
</dbReference>
<dbReference type="Pfam" id="PF08393">
    <property type="entry name" value="DHC_N2"/>
    <property type="match status" value="1"/>
</dbReference>
<dbReference type="InterPro" id="IPR026983">
    <property type="entry name" value="DHC"/>
</dbReference>
<dbReference type="PANTHER" id="PTHR45703:SF8">
    <property type="entry name" value="DYNEINS HEAVY CHAIN"/>
    <property type="match status" value="1"/>
</dbReference>
<sequence length="209" mass="24818">MEMEKEMAEMQESAKIFDVQLPDFKQLKVCRSELRLLKILWDYVIMVRMMFEFWNNILWAEIDVEQMDVDCKKLSKEIRTLDKEMRSWDVYLGLENDLKNMITSLRAVGELQNPAIRDRHWDELMSATQVTFAMDKDTTMYDLLKLNLHQFEEDVHGIVDKAVKETSMEKTLREFGVTWANMAFIHTEHPRTKTTLLTAEEEVIETLED</sequence>
<protein>
    <recommendedName>
        <fullName evidence="1">Dynein heavy chain linker domain-containing protein</fullName>
    </recommendedName>
</protein>
<dbReference type="EMBL" id="CAXITT010000207">
    <property type="protein sequence ID" value="CAL1535637.1"/>
    <property type="molecule type" value="Genomic_DNA"/>
</dbReference>
<comment type="caution">
    <text evidence="2">The sequence shown here is derived from an EMBL/GenBank/DDBJ whole genome shotgun (WGS) entry which is preliminary data.</text>
</comment>
<dbReference type="FunFam" id="1.10.287.2620:FF:000004">
    <property type="entry name" value="Dynein axonemal heavy chain 17"/>
    <property type="match status" value="1"/>
</dbReference>
<gene>
    <name evidence="2" type="ORF">GSLYS_00009597001</name>
</gene>
<dbReference type="GO" id="GO:0045505">
    <property type="term" value="F:dynein intermediate chain binding"/>
    <property type="evidence" value="ECO:0007669"/>
    <property type="project" value="InterPro"/>
</dbReference>
<dbReference type="PANTHER" id="PTHR45703">
    <property type="entry name" value="DYNEIN HEAVY CHAIN"/>
    <property type="match status" value="1"/>
</dbReference>
<organism evidence="2 3">
    <name type="scientific">Lymnaea stagnalis</name>
    <name type="common">Great pond snail</name>
    <name type="synonym">Helix stagnalis</name>
    <dbReference type="NCBI Taxonomy" id="6523"/>
    <lineage>
        <taxon>Eukaryota</taxon>
        <taxon>Metazoa</taxon>
        <taxon>Spiralia</taxon>
        <taxon>Lophotrochozoa</taxon>
        <taxon>Mollusca</taxon>
        <taxon>Gastropoda</taxon>
        <taxon>Heterobranchia</taxon>
        <taxon>Euthyneura</taxon>
        <taxon>Panpulmonata</taxon>
        <taxon>Hygrophila</taxon>
        <taxon>Lymnaeoidea</taxon>
        <taxon>Lymnaeidae</taxon>
        <taxon>Lymnaea</taxon>
    </lineage>
</organism>
<feature type="non-terminal residue" evidence="2">
    <location>
        <position position="209"/>
    </location>
</feature>
<name>A0AAV2HQB4_LYMST</name>
<proteinExistence type="predicted"/>
<feature type="domain" description="Dynein heavy chain linker" evidence="1">
    <location>
        <begin position="27"/>
        <end position="209"/>
    </location>
</feature>
<evidence type="ECO:0000313" key="2">
    <source>
        <dbReference type="EMBL" id="CAL1535637.1"/>
    </source>
</evidence>
<dbReference type="InterPro" id="IPR013602">
    <property type="entry name" value="Dynein_heavy_linker"/>
</dbReference>
<evidence type="ECO:0000259" key="1">
    <source>
        <dbReference type="Pfam" id="PF08393"/>
    </source>
</evidence>
<dbReference type="AlphaFoldDB" id="A0AAV2HQB4"/>
<reference evidence="2 3" key="1">
    <citation type="submission" date="2024-04" db="EMBL/GenBank/DDBJ databases">
        <authorList>
            <consortium name="Genoscope - CEA"/>
            <person name="William W."/>
        </authorList>
    </citation>
    <scope>NUCLEOTIDE SEQUENCE [LARGE SCALE GENOMIC DNA]</scope>
</reference>